<dbReference type="EMBL" id="HG994580">
    <property type="protein sequence ID" value="CAF2754424.1"/>
    <property type="molecule type" value="Genomic_DNA"/>
</dbReference>
<dbReference type="PRINTS" id="PR00757">
    <property type="entry name" value="AMINEOXDASEF"/>
</dbReference>
<keyword evidence="7" id="KW-1185">Reference proteome</keyword>
<dbReference type="EC" id="1.4.3.-" evidence="4"/>
<evidence type="ECO:0000256" key="2">
    <source>
        <dbReference type="ARBA" id="ARBA00023002"/>
    </source>
</evidence>
<dbReference type="InterPro" id="IPR050281">
    <property type="entry name" value="Flavin_monoamine_oxidase"/>
</dbReference>
<feature type="domain" description="Amine oxidase" evidence="5">
    <location>
        <begin position="11"/>
        <end position="477"/>
    </location>
</feature>
<reference evidence="6" key="1">
    <citation type="submission" date="2021-02" db="EMBL/GenBank/DDBJ databases">
        <authorList>
            <person name="Bekaert M."/>
        </authorList>
    </citation>
    <scope>NUCLEOTIDE SEQUENCE</scope>
    <source>
        <strain evidence="6">IoA-00</strain>
    </source>
</reference>
<feature type="binding site" evidence="3">
    <location>
        <position position="244"/>
    </location>
    <ligand>
        <name>FAD</name>
        <dbReference type="ChEBI" id="CHEBI:57692"/>
    </ligand>
</feature>
<name>A0A7R8GZJ4_LEPSM</name>
<dbReference type="SUPFAM" id="SSF51905">
    <property type="entry name" value="FAD/NAD(P)-binding domain"/>
    <property type="match status" value="1"/>
</dbReference>
<evidence type="ECO:0000313" key="6">
    <source>
        <dbReference type="EMBL" id="CAF2754424.1"/>
    </source>
</evidence>
<feature type="binding site" evidence="3">
    <location>
        <begin position="32"/>
        <end position="33"/>
    </location>
    <ligand>
        <name>FAD</name>
        <dbReference type="ChEBI" id="CHEBI:57692"/>
    </ligand>
</feature>
<dbReference type="GO" id="GO:0008131">
    <property type="term" value="F:primary methylamine oxidase activity"/>
    <property type="evidence" value="ECO:0007669"/>
    <property type="project" value="UniProtKB-ARBA"/>
</dbReference>
<protein>
    <recommendedName>
        <fullName evidence="4">Amine oxidase</fullName>
        <ecNumber evidence="4">1.4.3.-</ecNumber>
    </recommendedName>
</protein>
<comment type="cofactor">
    <cofactor evidence="1 4">
        <name>FAD</name>
        <dbReference type="ChEBI" id="CHEBI:57692"/>
    </cofactor>
</comment>
<sequence>MVRVLILGGGVSGLSTANFLAEKGLRNIVILEARNRVGGRIYTDNVDGIPLEYGSQWIHGTNPANSVYNFINKSGLSLEYNTPSESIRSFSSIIVKDQRVGTYLRSDGIPIPEHVRKLAEEFHSETLLSMKNDAENIPYDENKSNIPSVAQYYTTKLEAKEKELKSNGHSKRNLEDFKSCLNGLKNGLSIYIGEKLDACKIDTYGSFEELPGKDAFIPKGLSNLQDKLLNKMKHNVTIKLNHIVEKIIWTREAGHNVIINVKRKEKGDSIEISADFVVCTFPLGVLKVVHQEMFQPNLPPGKIRAINNIGFGSVVKLFLSWSEPWWNPSDFPISLAWKQSEMEEDDHWSKSITAFYTVPRHPGMLMAWIPGATAAKTVESLRGEEITLVMGCLLRQFTGDPSISFPDRVYYHPWTSDKFTLGAYAFSGSADDFEEMSAPLPNANNPKLFFAGEATISSYRGTMHGARSSGMREAQRIVEKCKFLKGIK</sequence>
<dbReference type="Gene3D" id="3.90.660.10">
    <property type="match status" value="1"/>
</dbReference>
<gene>
    <name evidence="6" type="ORF">LSAA_1809</name>
</gene>
<evidence type="ECO:0000313" key="7">
    <source>
        <dbReference type="Proteomes" id="UP000675881"/>
    </source>
</evidence>
<accession>A0A7R8GZJ4</accession>
<feature type="binding site" evidence="3">
    <location>
        <position position="12"/>
    </location>
    <ligand>
        <name>FAD</name>
        <dbReference type="ChEBI" id="CHEBI:57692"/>
    </ligand>
</feature>
<dbReference type="Gene3D" id="3.50.50.60">
    <property type="entry name" value="FAD/NAD(P)-binding domain"/>
    <property type="match status" value="1"/>
</dbReference>
<dbReference type="PANTHER" id="PTHR10742:SF416">
    <property type="entry name" value="SPERMINE OXIDASE"/>
    <property type="match status" value="1"/>
</dbReference>
<evidence type="ECO:0000256" key="4">
    <source>
        <dbReference type="RuleBase" id="RU362067"/>
    </source>
</evidence>
<keyword evidence="2 4" id="KW-0560">Oxidoreductase</keyword>
<dbReference type="InterPro" id="IPR036188">
    <property type="entry name" value="FAD/NAD-bd_sf"/>
</dbReference>
<dbReference type="AlphaFoldDB" id="A0A7R8GZJ4"/>
<dbReference type="SUPFAM" id="SSF54373">
    <property type="entry name" value="FAD-linked reductases, C-terminal domain"/>
    <property type="match status" value="1"/>
</dbReference>
<keyword evidence="4" id="KW-0274">FAD</keyword>
<keyword evidence="4" id="KW-0285">Flavoprotein</keyword>
<dbReference type="Proteomes" id="UP000675881">
    <property type="component" value="Chromosome 1"/>
</dbReference>
<dbReference type="InterPro" id="IPR001613">
    <property type="entry name" value="Flavin_amine_oxidase"/>
</dbReference>
<organism evidence="6 7">
    <name type="scientific">Lepeophtheirus salmonis</name>
    <name type="common">Salmon louse</name>
    <name type="synonym">Caligus salmonis</name>
    <dbReference type="NCBI Taxonomy" id="72036"/>
    <lineage>
        <taxon>Eukaryota</taxon>
        <taxon>Metazoa</taxon>
        <taxon>Ecdysozoa</taxon>
        <taxon>Arthropoda</taxon>
        <taxon>Crustacea</taxon>
        <taxon>Multicrustacea</taxon>
        <taxon>Hexanauplia</taxon>
        <taxon>Copepoda</taxon>
        <taxon>Siphonostomatoida</taxon>
        <taxon>Caligidae</taxon>
        <taxon>Lepeophtheirus</taxon>
    </lineage>
</organism>
<dbReference type="Pfam" id="PF01593">
    <property type="entry name" value="Amino_oxidase"/>
    <property type="match status" value="1"/>
</dbReference>
<comment type="similarity">
    <text evidence="4">Belongs to the flavin monoamine oxidase family.</text>
</comment>
<dbReference type="OrthoDB" id="2019015at2759"/>
<dbReference type="PANTHER" id="PTHR10742">
    <property type="entry name" value="FLAVIN MONOAMINE OXIDASE"/>
    <property type="match status" value="1"/>
</dbReference>
<dbReference type="InterPro" id="IPR002937">
    <property type="entry name" value="Amino_oxidase"/>
</dbReference>
<evidence type="ECO:0000259" key="5">
    <source>
        <dbReference type="Pfam" id="PF01593"/>
    </source>
</evidence>
<evidence type="ECO:0000256" key="3">
    <source>
        <dbReference type="PIRSR" id="PIRSR601613-1"/>
    </source>
</evidence>
<evidence type="ECO:0000256" key="1">
    <source>
        <dbReference type="ARBA" id="ARBA00001974"/>
    </source>
</evidence>
<dbReference type="GO" id="GO:0046592">
    <property type="term" value="F:polyamine oxidase activity"/>
    <property type="evidence" value="ECO:0007669"/>
    <property type="project" value="TreeGrafter"/>
</dbReference>
<proteinExistence type="inferred from homology"/>